<comment type="caution">
    <text evidence="8">The sequence shown here is derived from an EMBL/GenBank/DDBJ whole genome shotgun (WGS) entry which is preliminary data.</text>
</comment>
<evidence type="ECO:0000256" key="7">
    <source>
        <dbReference type="SAM" id="Coils"/>
    </source>
</evidence>
<comment type="function">
    <text evidence="6">Clathrin is the major protein of the polyhedral coat of coated pits and vesicles.</text>
</comment>
<dbReference type="GeneID" id="25771884"/>
<dbReference type="Proteomes" id="UP000008673">
    <property type="component" value="Unassembled WGS sequence"/>
</dbReference>
<evidence type="ECO:0000256" key="2">
    <source>
        <dbReference type="ARBA" id="ARBA00005263"/>
    </source>
</evidence>
<dbReference type="HOGENOM" id="CLU_069856_0_1_1"/>
<dbReference type="EMBL" id="AEOI02000010">
    <property type="protein sequence ID" value="ESW95780.1"/>
    <property type="molecule type" value="Genomic_DNA"/>
</dbReference>
<dbReference type="GO" id="GO:0072583">
    <property type="term" value="P:clathrin-dependent endocytosis"/>
    <property type="evidence" value="ECO:0007669"/>
    <property type="project" value="TreeGrafter"/>
</dbReference>
<gene>
    <name evidence="8" type="ORF">HPODL_02431</name>
</gene>
<sequence length="249" mass="28493">MLPNVSLHLCTRIYPNKLLLTLNNTQKTSATTMADKFPELEGIDGTDVADSGDFLKREKELLGNEFATEQDKIAEDDDDFDDFKSQFPEVSTNANDVAPEVESEEEPKEAIFEEPVTNKFANLNLEESVHIQEWRKARELEIAKRDELAAKKLEDIKKEAEKAIDDFYENYNNKKDEAVEATRREEAEFLEKRDRFLERGTVWDRVVELLSLTKNSNASDLAGYRDKSKFRDLLMSLKGKEDVPGAAGY</sequence>
<dbReference type="GO" id="GO:0005198">
    <property type="term" value="F:structural molecule activity"/>
    <property type="evidence" value="ECO:0007669"/>
    <property type="project" value="InterPro"/>
</dbReference>
<dbReference type="GO" id="GO:0032050">
    <property type="term" value="F:clathrin heavy chain binding"/>
    <property type="evidence" value="ECO:0007669"/>
    <property type="project" value="TreeGrafter"/>
</dbReference>
<dbReference type="GO" id="GO:0030132">
    <property type="term" value="C:clathrin coat of coated pit"/>
    <property type="evidence" value="ECO:0007669"/>
    <property type="project" value="InterPro"/>
</dbReference>
<evidence type="ECO:0000256" key="6">
    <source>
        <dbReference type="RuleBase" id="RU363137"/>
    </source>
</evidence>
<evidence type="ECO:0000313" key="8">
    <source>
        <dbReference type="EMBL" id="ESW95780.1"/>
    </source>
</evidence>
<name>W1Q8V8_OGAPD</name>
<dbReference type="OMA" id="FYENYNT"/>
<evidence type="ECO:0000256" key="3">
    <source>
        <dbReference type="ARBA" id="ARBA00023136"/>
    </source>
</evidence>
<dbReference type="GO" id="GO:0006886">
    <property type="term" value="P:intracellular protein transport"/>
    <property type="evidence" value="ECO:0007669"/>
    <property type="project" value="InterPro"/>
</dbReference>
<evidence type="ECO:0000313" key="9">
    <source>
        <dbReference type="Proteomes" id="UP000008673"/>
    </source>
</evidence>
<reference evidence="8 9" key="1">
    <citation type="journal article" date="2013" name="BMC Genomics">
        <title>Genome sequence and analysis of methylotrophic yeast Hansenula polymorpha DL1.</title>
        <authorList>
            <person name="Ravin N.V."/>
            <person name="Eldarov M.A."/>
            <person name="Kadnikov V.V."/>
            <person name="Beletsky A.V."/>
            <person name="Schneider J."/>
            <person name="Mardanova E.S."/>
            <person name="Smekalova E.M."/>
            <person name="Zvereva M.I."/>
            <person name="Dontsova O.A."/>
            <person name="Mardanov A.V."/>
            <person name="Skryabin K.G."/>
        </authorList>
    </citation>
    <scope>NUCLEOTIDE SEQUENCE [LARGE SCALE GENOMIC DNA]</scope>
    <source>
        <strain evidence="9">ATCC 26012 / BCRC 20466 / JCM 22074 / NRRL Y-7560 / DL-1</strain>
    </source>
</reference>
<keyword evidence="9" id="KW-1185">Reference proteome</keyword>
<organism evidence="8 9">
    <name type="scientific">Ogataea parapolymorpha (strain ATCC 26012 / BCRC 20466 / JCM 22074 / NRRL Y-7560 / DL-1)</name>
    <name type="common">Yeast</name>
    <name type="synonym">Hansenula polymorpha</name>
    <dbReference type="NCBI Taxonomy" id="871575"/>
    <lineage>
        <taxon>Eukaryota</taxon>
        <taxon>Fungi</taxon>
        <taxon>Dikarya</taxon>
        <taxon>Ascomycota</taxon>
        <taxon>Saccharomycotina</taxon>
        <taxon>Pichiomycetes</taxon>
        <taxon>Pichiales</taxon>
        <taxon>Pichiaceae</taxon>
        <taxon>Ogataea</taxon>
    </lineage>
</organism>
<dbReference type="STRING" id="871575.W1Q8V8"/>
<comment type="subcellular location">
    <subcellularLocation>
        <location evidence="1 6">Cytoplasmic vesicle membrane</location>
        <topology evidence="1 6">Peripheral membrane protein</topology>
        <orientation evidence="1 6">Cytoplasmic side</orientation>
    </subcellularLocation>
    <subcellularLocation>
        <location evidence="6">Membrane</location>
        <location evidence="6">Coated pit</location>
        <topology evidence="6">Peripheral membrane protein</topology>
        <orientation evidence="6">Cytoplasmic side</orientation>
    </subcellularLocation>
    <text evidence="6">Cytoplasmic face of coated pits and vesicles.</text>
</comment>
<keyword evidence="7" id="KW-0175">Coiled coil</keyword>
<protein>
    <recommendedName>
        <fullName evidence="6">Clathrin light chain</fullName>
    </recommendedName>
</protein>
<comment type="similarity">
    <text evidence="2 6">Belongs to the clathrin light chain family.</text>
</comment>
<accession>W1Q8V8</accession>
<evidence type="ECO:0000256" key="4">
    <source>
        <dbReference type="ARBA" id="ARBA00023176"/>
    </source>
</evidence>
<evidence type="ECO:0000256" key="5">
    <source>
        <dbReference type="ARBA" id="ARBA00023329"/>
    </source>
</evidence>
<keyword evidence="3 6" id="KW-0472">Membrane</keyword>
<dbReference type="PROSITE" id="PS00581">
    <property type="entry name" value="CLATHRIN_LIGHT_CHN_2"/>
    <property type="match status" value="1"/>
</dbReference>
<feature type="coiled-coil region" evidence="7">
    <location>
        <begin position="143"/>
        <end position="188"/>
    </location>
</feature>
<dbReference type="Pfam" id="PF01086">
    <property type="entry name" value="Clathrin_lg_ch"/>
    <property type="match status" value="1"/>
</dbReference>
<dbReference type="PANTHER" id="PTHR10639:SF7">
    <property type="entry name" value="CLATHRIN LIGHT CHAIN"/>
    <property type="match status" value="1"/>
</dbReference>
<dbReference type="AlphaFoldDB" id="W1Q8V8"/>
<dbReference type="KEGG" id="opa:HPODL_02431"/>
<dbReference type="OrthoDB" id="5512at2759"/>
<dbReference type="InterPro" id="IPR000996">
    <property type="entry name" value="Clathrin_L-chain"/>
</dbReference>
<dbReference type="GO" id="GO:0030130">
    <property type="term" value="C:clathrin coat of trans-Golgi network vesicle"/>
    <property type="evidence" value="ECO:0007669"/>
    <property type="project" value="InterPro"/>
</dbReference>
<keyword evidence="4 6" id="KW-0168">Coated pit</keyword>
<dbReference type="RefSeq" id="XP_013932210.1">
    <property type="nucleotide sequence ID" value="XM_014076735.1"/>
</dbReference>
<keyword evidence="5 6" id="KW-0968">Cytoplasmic vesicle</keyword>
<evidence type="ECO:0000256" key="1">
    <source>
        <dbReference type="ARBA" id="ARBA00004180"/>
    </source>
</evidence>
<dbReference type="eggNOG" id="KOG4031">
    <property type="taxonomic scope" value="Eukaryota"/>
</dbReference>
<proteinExistence type="inferred from homology"/>
<dbReference type="PANTHER" id="PTHR10639">
    <property type="entry name" value="CLATHRIN LIGHT CHAIN"/>
    <property type="match status" value="1"/>
</dbReference>